<name>A0AAD4NE48_9BILA</name>
<sequence length="199" mass="22212">MKHNATFFDYTVKCSFWKRQKCLSANKGNSINFEFGFNQNSEQNGKVALSKANTFSQPDRRSCYVFGAGTDLSAAVIIRLGGKKEEEHTGAECGQGWPKFRRAFSLLSPGIIMLARRGVLSPRCSARFSLVPSCRLQTRFQVVPALEPSVRSILLMQLWNIFLSSCALLHLIIEQHKQLVARTAEFCGGENGRFEEGLG</sequence>
<gene>
    <name evidence="1" type="ORF">DdX_03315</name>
</gene>
<proteinExistence type="predicted"/>
<comment type="caution">
    <text evidence="1">The sequence shown here is derived from an EMBL/GenBank/DDBJ whole genome shotgun (WGS) entry which is preliminary data.</text>
</comment>
<dbReference type="AlphaFoldDB" id="A0AAD4NE48"/>
<keyword evidence="2" id="KW-1185">Reference proteome</keyword>
<accession>A0AAD4NE48</accession>
<dbReference type="Proteomes" id="UP001201812">
    <property type="component" value="Unassembled WGS sequence"/>
</dbReference>
<dbReference type="EMBL" id="JAKKPZ010000002">
    <property type="protein sequence ID" value="KAI1726593.1"/>
    <property type="molecule type" value="Genomic_DNA"/>
</dbReference>
<evidence type="ECO:0000313" key="1">
    <source>
        <dbReference type="EMBL" id="KAI1726593.1"/>
    </source>
</evidence>
<reference evidence="1" key="1">
    <citation type="submission" date="2022-01" db="EMBL/GenBank/DDBJ databases">
        <title>Genome Sequence Resource for Two Populations of Ditylenchus destructor, the Migratory Endoparasitic Phytonematode.</title>
        <authorList>
            <person name="Zhang H."/>
            <person name="Lin R."/>
            <person name="Xie B."/>
        </authorList>
    </citation>
    <scope>NUCLEOTIDE SEQUENCE</scope>
    <source>
        <strain evidence="1">BazhouSP</strain>
    </source>
</reference>
<organism evidence="1 2">
    <name type="scientific">Ditylenchus destructor</name>
    <dbReference type="NCBI Taxonomy" id="166010"/>
    <lineage>
        <taxon>Eukaryota</taxon>
        <taxon>Metazoa</taxon>
        <taxon>Ecdysozoa</taxon>
        <taxon>Nematoda</taxon>
        <taxon>Chromadorea</taxon>
        <taxon>Rhabditida</taxon>
        <taxon>Tylenchina</taxon>
        <taxon>Tylenchomorpha</taxon>
        <taxon>Sphaerularioidea</taxon>
        <taxon>Anguinidae</taxon>
        <taxon>Anguininae</taxon>
        <taxon>Ditylenchus</taxon>
    </lineage>
</organism>
<protein>
    <submittedName>
        <fullName evidence="1">Uncharacterized protein</fullName>
    </submittedName>
</protein>
<evidence type="ECO:0000313" key="2">
    <source>
        <dbReference type="Proteomes" id="UP001201812"/>
    </source>
</evidence>